<proteinExistence type="predicted"/>
<name>A0AAD7CI17_9AGAR</name>
<gene>
    <name evidence="1" type="ORF">FB45DRAFT_1049855</name>
</gene>
<sequence>MRYFQECLGSTLNVDVARNSEEAALLVDLQTGLTTMNLLAVDCPHVPARIYLAILQVEVIHRADYYHSSRAYLVQPASDSEESTPSFIPPSGFSVLGECTVDPRPIYIYDHEAYLDNPDDNNLLPKEALGPLLTRKPQLEPAEAEYWDNLSAGQSRVARYHPGKGLLMAPREIHVNVSFDLLTFREFKICGREVGDSEAAWLFLTLWGRTRDIMGARSGCA</sequence>
<accession>A0AAD7CI17</accession>
<dbReference type="Proteomes" id="UP001221142">
    <property type="component" value="Unassembled WGS sequence"/>
</dbReference>
<keyword evidence="2" id="KW-1185">Reference proteome</keyword>
<dbReference type="AlphaFoldDB" id="A0AAD7CI17"/>
<protein>
    <submittedName>
        <fullName evidence="1">Uncharacterized protein</fullName>
    </submittedName>
</protein>
<evidence type="ECO:0000313" key="1">
    <source>
        <dbReference type="EMBL" id="KAJ7649622.1"/>
    </source>
</evidence>
<organism evidence="1 2">
    <name type="scientific">Roridomyces roridus</name>
    <dbReference type="NCBI Taxonomy" id="1738132"/>
    <lineage>
        <taxon>Eukaryota</taxon>
        <taxon>Fungi</taxon>
        <taxon>Dikarya</taxon>
        <taxon>Basidiomycota</taxon>
        <taxon>Agaricomycotina</taxon>
        <taxon>Agaricomycetes</taxon>
        <taxon>Agaricomycetidae</taxon>
        <taxon>Agaricales</taxon>
        <taxon>Marasmiineae</taxon>
        <taxon>Mycenaceae</taxon>
        <taxon>Roridomyces</taxon>
    </lineage>
</organism>
<reference evidence="1" key="1">
    <citation type="submission" date="2023-03" db="EMBL/GenBank/DDBJ databases">
        <title>Massive genome expansion in bonnet fungi (Mycena s.s.) driven by repeated elements and novel gene families across ecological guilds.</title>
        <authorList>
            <consortium name="Lawrence Berkeley National Laboratory"/>
            <person name="Harder C.B."/>
            <person name="Miyauchi S."/>
            <person name="Viragh M."/>
            <person name="Kuo A."/>
            <person name="Thoen E."/>
            <person name="Andreopoulos B."/>
            <person name="Lu D."/>
            <person name="Skrede I."/>
            <person name="Drula E."/>
            <person name="Henrissat B."/>
            <person name="Morin E."/>
            <person name="Kohler A."/>
            <person name="Barry K."/>
            <person name="LaButti K."/>
            <person name="Morin E."/>
            <person name="Salamov A."/>
            <person name="Lipzen A."/>
            <person name="Mereny Z."/>
            <person name="Hegedus B."/>
            <person name="Baldrian P."/>
            <person name="Stursova M."/>
            <person name="Weitz H."/>
            <person name="Taylor A."/>
            <person name="Grigoriev I.V."/>
            <person name="Nagy L.G."/>
            <person name="Martin F."/>
            <person name="Kauserud H."/>
        </authorList>
    </citation>
    <scope>NUCLEOTIDE SEQUENCE</scope>
    <source>
        <strain evidence="1">9284</strain>
    </source>
</reference>
<comment type="caution">
    <text evidence="1">The sequence shown here is derived from an EMBL/GenBank/DDBJ whole genome shotgun (WGS) entry which is preliminary data.</text>
</comment>
<dbReference type="EMBL" id="JARKIF010000001">
    <property type="protein sequence ID" value="KAJ7649622.1"/>
    <property type="molecule type" value="Genomic_DNA"/>
</dbReference>
<evidence type="ECO:0000313" key="2">
    <source>
        <dbReference type="Proteomes" id="UP001221142"/>
    </source>
</evidence>